<dbReference type="Pfam" id="PF12833">
    <property type="entry name" value="HTH_18"/>
    <property type="match status" value="1"/>
</dbReference>
<keyword evidence="2" id="KW-0238">DNA-binding</keyword>
<name>A0ABW2FFG6_9BACL</name>
<keyword evidence="1" id="KW-0805">Transcription regulation</keyword>
<dbReference type="SMART" id="SM00342">
    <property type="entry name" value="HTH_ARAC"/>
    <property type="match status" value="1"/>
</dbReference>
<dbReference type="InterPro" id="IPR018062">
    <property type="entry name" value="HTH_AraC-typ_CS"/>
</dbReference>
<feature type="transmembrane region" description="Helical" evidence="4">
    <location>
        <begin position="29"/>
        <end position="49"/>
    </location>
</feature>
<reference evidence="7" key="1">
    <citation type="journal article" date="2019" name="Int. J. Syst. Evol. Microbiol.">
        <title>The Global Catalogue of Microorganisms (GCM) 10K type strain sequencing project: providing services to taxonomists for standard genome sequencing and annotation.</title>
        <authorList>
            <consortium name="The Broad Institute Genomics Platform"/>
            <consortium name="The Broad Institute Genome Sequencing Center for Infectious Disease"/>
            <person name="Wu L."/>
            <person name="Ma J."/>
        </authorList>
    </citation>
    <scope>NUCLEOTIDE SEQUENCE [LARGE SCALE GENOMIC DNA]</scope>
    <source>
        <strain evidence="7">KCTC 12907</strain>
    </source>
</reference>
<dbReference type="Gene3D" id="1.10.10.60">
    <property type="entry name" value="Homeodomain-like"/>
    <property type="match status" value="2"/>
</dbReference>
<keyword evidence="3" id="KW-0804">Transcription</keyword>
<dbReference type="InterPro" id="IPR041522">
    <property type="entry name" value="CdaR_GGDEF"/>
</dbReference>
<dbReference type="PROSITE" id="PS00041">
    <property type="entry name" value="HTH_ARAC_FAMILY_1"/>
    <property type="match status" value="1"/>
</dbReference>
<gene>
    <name evidence="6" type="ORF">ACFQMJ_19480</name>
</gene>
<dbReference type="EMBL" id="JBHTAI010000012">
    <property type="protein sequence ID" value="MFC7150719.1"/>
    <property type="molecule type" value="Genomic_DNA"/>
</dbReference>
<keyword evidence="4" id="KW-1133">Transmembrane helix</keyword>
<evidence type="ECO:0000256" key="1">
    <source>
        <dbReference type="ARBA" id="ARBA00023015"/>
    </source>
</evidence>
<dbReference type="InterPro" id="IPR009057">
    <property type="entry name" value="Homeodomain-like_sf"/>
</dbReference>
<dbReference type="PANTHER" id="PTHR43280">
    <property type="entry name" value="ARAC-FAMILY TRANSCRIPTIONAL REGULATOR"/>
    <property type="match status" value="1"/>
</dbReference>
<dbReference type="Pfam" id="PF17853">
    <property type="entry name" value="GGDEF_2"/>
    <property type="match status" value="1"/>
</dbReference>
<protein>
    <submittedName>
        <fullName evidence="6">Helix-turn-helix domain-containing protein</fullName>
    </submittedName>
</protein>
<dbReference type="PROSITE" id="PS01124">
    <property type="entry name" value="HTH_ARAC_FAMILY_2"/>
    <property type="match status" value="1"/>
</dbReference>
<evidence type="ECO:0000313" key="7">
    <source>
        <dbReference type="Proteomes" id="UP001596378"/>
    </source>
</evidence>
<feature type="domain" description="HTH araC/xylS-type" evidence="5">
    <location>
        <begin position="679"/>
        <end position="777"/>
    </location>
</feature>
<evidence type="ECO:0000256" key="3">
    <source>
        <dbReference type="ARBA" id="ARBA00023163"/>
    </source>
</evidence>
<dbReference type="Proteomes" id="UP001596378">
    <property type="component" value="Unassembled WGS sequence"/>
</dbReference>
<accession>A0ABW2FFG6</accession>
<evidence type="ECO:0000259" key="5">
    <source>
        <dbReference type="PROSITE" id="PS01124"/>
    </source>
</evidence>
<dbReference type="SUPFAM" id="SSF46689">
    <property type="entry name" value="Homeodomain-like"/>
    <property type="match status" value="2"/>
</dbReference>
<comment type="caution">
    <text evidence="6">The sequence shown here is derived from an EMBL/GenBank/DDBJ whole genome shotgun (WGS) entry which is preliminary data.</text>
</comment>
<keyword evidence="4" id="KW-0472">Membrane</keyword>
<organism evidence="6 7">
    <name type="scientific">Cohnella cellulosilytica</name>
    <dbReference type="NCBI Taxonomy" id="986710"/>
    <lineage>
        <taxon>Bacteria</taxon>
        <taxon>Bacillati</taxon>
        <taxon>Bacillota</taxon>
        <taxon>Bacilli</taxon>
        <taxon>Bacillales</taxon>
        <taxon>Paenibacillaceae</taxon>
        <taxon>Cohnella</taxon>
    </lineage>
</organism>
<keyword evidence="7" id="KW-1185">Reference proteome</keyword>
<evidence type="ECO:0000256" key="2">
    <source>
        <dbReference type="ARBA" id="ARBA00023125"/>
    </source>
</evidence>
<keyword evidence="4" id="KW-0812">Transmembrane</keyword>
<dbReference type="InterPro" id="IPR018060">
    <property type="entry name" value="HTH_AraC"/>
</dbReference>
<dbReference type="PRINTS" id="PR00032">
    <property type="entry name" value="HTHARAC"/>
</dbReference>
<dbReference type="InterPro" id="IPR020449">
    <property type="entry name" value="Tscrpt_reg_AraC-type_HTH"/>
</dbReference>
<dbReference type="PANTHER" id="PTHR43280:SF28">
    <property type="entry name" value="HTH-TYPE TRANSCRIPTIONAL ACTIVATOR RHAS"/>
    <property type="match status" value="1"/>
</dbReference>
<evidence type="ECO:0000313" key="6">
    <source>
        <dbReference type="EMBL" id="MFC7150719.1"/>
    </source>
</evidence>
<feature type="transmembrane region" description="Helical" evidence="4">
    <location>
        <begin position="312"/>
        <end position="331"/>
    </location>
</feature>
<sequence>MGEITRLPGKEGIKMTAKRWIPRKPNKQFVLYFLSFFLVILLPVILLSLSSYKLMYSTILNEIRQGTSNAMKQTGLSTDRLLLDVTTLSVQLGLDGKIYTSSTNVDDPYLINEIRDRISTLAAENGYVQAVQIYFRKNNLILSSNAPNRHYENRENDGWVRDFSASGKEQLWLPTRSFVDQDGNTQRIMTLVRKIPVAFPSNTGYVAIHIFEDRFYELLKMAGADRDNRLYLADSSGDILSAYPRLAGEEDERMAEQAADLIAGEERGSWVGKFGGRDALISIGEPLRSGWTIASVDSLDYLEKRLGYIRRVIILTGFVLVALGSVISFFLSRTMYNPIKRLFEKAERAQKEFALPVLSDKPGSLVDVSGMVDLLIHRHKELEAAYEIGHSAMVDRFLYQLFYNRASGDIEQRVDDMRLPITPQGFIVMVVELDGYATLRERYSAHDLNLLRYATHNIVQEIVASRYVCLGTEIADNQIAVLANIESAAEFDRVRLAEMAGEIIHAVRSYLNLSATIGFGQPVDGLAEAHLSFQQASGVIRRKLLTDDRKVLFHENEEHAQSFQYFYPVQLEKALVNNIRAGNEEQTKVCLEQLKAELKSKPGLSHENVYRVYHRLIDEAIDLAVDAGLPWENVFGEGNVYRELAKRETLESIHLWLEKVFLNMIVQLGNHLRSPSKVDAAVAHIAEHYREDISVEQIADAVQLNPAYLSRLFKQSTGKTVLEHLTLVRLARSKSLLRETTLNLSEIAQRIGYNNANSFIRFFRKYEGVTPGEFRKLEGRISKSAEA</sequence>
<proteinExistence type="predicted"/>
<evidence type="ECO:0000256" key="4">
    <source>
        <dbReference type="SAM" id="Phobius"/>
    </source>
</evidence>